<sequence>MKDSLVMRMKGVENTKGFPLPFEDRRATTAMHASVNLLSPSNTALV</sequence>
<gene>
    <name evidence="1" type="ORF">RW095_40390</name>
</gene>
<reference evidence="1 2" key="1">
    <citation type="submission" date="2023-10" db="EMBL/GenBank/DDBJ databases">
        <title>Surface-active antibiotics is a multifunctional adaptation for post-fire microbes.</title>
        <authorList>
            <person name="Liu M.D."/>
            <person name="Du Y."/>
            <person name="Koupaei S.K."/>
            <person name="Kim N.R."/>
            <person name="Zhang W."/>
            <person name="Traxler M.F."/>
        </authorList>
    </citation>
    <scope>NUCLEOTIDE SEQUENCE [LARGE SCALE GENOMIC DNA]</scope>
    <source>
        <strain evidence="1 2">F3</strain>
    </source>
</reference>
<evidence type="ECO:0000313" key="2">
    <source>
        <dbReference type="Proteomes" id="UP001302652"/>
    </source>
</evidence>
<proteinExistence type="predicted"/>
<protein>
    <submittedName>
        <fullName evidence="1">Uncharacterized protein</fullName>
    </submittedName>
</protein>
<dbReference type="Proteomes" id="UP001302652">
    <property type="component" value="Chromosome 1"/>
</dbReference>
<evidence type="ECO:0000313" key="1">
    <source>
        <dbReference type="EMBL" id="WOD18937.1"/>
    </source>
</evidence>
<name>A0ABZ0ERR7_9BURK</name>
<organism evidence="1 2">
    <name type="scientific">Paraburkholderia kirstenboschensis</name>
    <dbReference type="NCBI Taxonomy" id="1245436"/>
    <lineage>
        <taxon>Bacteria</taxon>
        <taxon>Pseudomonadati</taxon>
        <taxon>Pseudomonadota</taxon>
        <taxon>Betaproteobacteria</taxon>
        <taxon>Burkholderiales</taxon>
        <taxon>Burkholderiaceae</taxon>
        <taxon>Paraburkholderia</taxon>
    </lineage>
</organism>
<keyword evidence="2" id="KW-1185">Reference proteome</keyword>
<accession>A0ABZ0ERR7</accession>
<dbReference type="RefSeq" id="WP_317021138.1">
    <property type="nucleotide sequence ID" value="NZ_CP136513.1"/>
</dbReference>
<dbReference type="EMBL" id="CP136513">
    <property type="protein sequence ID" value="WOD18937.1"/>
    <property type="molecule type" value="Genomic_DNA"/>
</dbReference>